<reference evidence="2" key="2">
    <citation type="journal article" date="2015" name="Fish Shellfish Immunol.">
        <title>Early steps in the European eel (Anguilla anguilla)-Vibrio vulnificus interaction in the gills: Role of the RtxA13 toxin.</title>
        <authorList>
            <person name="Callol A."/>
            <person name="Pajuelo D."/>
            <person name="Ebbesson L."/>
            <person name="Teles M."/>
            <person name="MacKenzie S."/>
            <person name="Amaro C."/>
        </authorList>
    </citation>
    <scope>NUCLEOTIDE SEQUENCE</scope>
</reference>
<feature type="chain" id="PRO_5002434574" evidence="1">
    <location>
        <begin position="23"/>
        <end position="46"/>
    </location>
</feature>
<evidence type="ECO:0000313" key="2">
    <source>
        <dbReference type="EMBL" id="JAH93175.1"/>
    </source>
</evidence>
<accession>A0A0E9WUG1</accession>
<reference evidence="2" key="1">
    <citation type="submission" date="2014-11" db="EMBL/GenBank/DDBJ databases">
        <authorList>
            <person name="Amaro Gonzalez C."/>
        </authorList>
    </citation>
    <scope>NUCLEOTIDE SEQUENCE</scope>
</reference>
<proteinExistence type="predicted"/>
<protein>
    <submittedName>
        <fullName evidence="2">Uncharacterized protein</fullName>
    </submittedName>
</protein>
<organism evidence="2">
    <name type="scientific">Anguilla anguilla</name>
    <name type="common">European freshwater eel</name>
    <name type="synonym">Muraena anguilla</name>
    <dbReference type="NCBI Taxonomy" id="7936"/>
    <lineage>
        <taxon>Eukaryota</taxon>
        <taxon>Metazoa</taxon>
        <taxon>Chordata</taxon>
        <taxon>Craniata</taxon>
        <taxon>Vertebrata</taxon>
        <taxon>Euteleostomi</taxon>
        <taxon>Actinopterygii</taxon>
        <taxon>Neopterygii</taxon>
        <taxon>Teleostei</taxon>
        <taxon>Anguilliformes</taxon>
        <taxon>Anguillidae</taxon>
        <taxon>Anguilla</taxon>
    </lineage>
</organism>
<name>A0A0E9WUG1_ANGAN</name>
<evidence type="ECO:0000256" key="1">
    <source>
        <dbReference type="SAM" id="SignalP"/>
    </source>
</evidence>
<keyword evidence="1" id="KW-0732">Signal</keyword>
<dbReference type="EMBL" id="GBXM01015402">
    <property type="protein sequence ID" value="JAH93175.1"/>
    <property type="molecule type" value="Transcribed_RNA"/>
</dbReference>
<sequence>MYIYSFFVCLTSFFYRFNTLLSLSCPACLSPGQWVKREVWDLMVLF</sequence>
<dbReference type="AlphaFoldDB" id="A0A0E9WUG1"/>
<feature type="signal peptide" evidence="1">
    <location>
        <begin position="1"/>
        <end position="22"/>
    </location>
</feature>